<keyword evidence="5" id="KW-0067">ATP-binding</keyword>
<keyword evidence="7" id="KW-0812">Transmembrane</keyword>
<protein>
    <recommendedName>
        <fullName evidence="1">non-specific serine/threonine protein kinase</fullName>
        <ecNumber evidence="1">2.7.11.1</ecNumber>
    </recommendedName>
</protein>
<keyword evidence="2" id="KW-0808">Transferase</keyword>
<dbReference type="InterPro" id="IPR008271">
    <property type="entry name" value="Ser/Thr_kinase_AS"/>
</dbReference>
<keyword evidence="10" id="KW-1185">Reference proteome</keyword>
<feature type="region of interest" description="Disordered" evidence="6">
    <location>
        <begin position="359"/>
        <end position="431"/>
    </location>
</feature>
<evidence type="ECO:0000256" key="4">
    <source>
        <dbReference type="ARBA" id="ARBA00022777"/>
    </source>
</evidence>
<dbReference type="Proteomes" id="UP001344906">
    <property type="component" value="Unassembled WGS sequence"/>
</dbReference>
<organism evidence="9 10">
    <name type="scientific">Dictyobacter halimunensis</name>
    <dbReference type="NCBI Taxonomy" id="3026934"/>
    <lineage>
        <taxon>Bacteria</taxon>
        <taxon>Bacillati</taxon>
        <taxon>Chloroflexota</taxon>
        <taxon>Ktedonobacteria</taxon>
        <taxon>Ktedonobacterales</taxon>
        <taxon>Dictyobacteraceae</taxon>
        <taxon>Dictyobacter</taxon>
    </lineage>
</organism>
<comment type="caution">
    <text evidence="9">The sequence shown here is derived from an EMBL/GenBank/DDBJ whole genome shotgun (WGS) entry which is preliminary data.</text>
</comment>
<dbReference type="PROSITE" id="PS00108">
    <property type="entry name" value="PROTEIN_KINASE_ST"/>
    <property type="match status" value="1"/>
</dbReference>
<evidence type="ECO:0000256" key="1">
    <source>
        <dbReference type="ARBA" id="ARBA00012513"/>
    </source>
</evidence>
<dbReference type="Pfam" id="PF00069">
    <property type="entry name" value="Pkinase"/>
    <property type="match status" value="1"/>
</dbReference>
<evidence type="ECO:0000259" key="8">
    <source>
        <dbReference type="PROSITE" id="PS50011"/>
    </source>
</evidence>
<gene>
    <name evidence="9" type="ORF">KDH_51460</name>
</gene>
<keyword evidence="4" id="KW-0418">Kinase</keyword>
<dbReference type="PANTHER" id="PTHR43289:SF6">
    <property type="entry name" value="SERINE_THREONINE-PROTEIN KINASE NEKL-3"/>
    <property type="match status" value="1"/>
</dbReference>
<dbReference type="PROSITE" id="PS50011">
    <property type="entry name" value="PROTEIN_KINASE_DOM"/>
    <property type="match status" value="1"/>
</dbReference>
<keyword evidence="3" id="KW-0547">Nucleotide-binding</keyword>
<evidence type="ECO:0000256" key="2">
    <source>
        <dbReference type="ARBA" id="ARBA00022679"/>
    </source>
</evidence>
<sequence>MQQLEQVTLGHYQILKRLARGGMSEIYLARDTANDQVVAVKLVNTGAGDYYERFRAEVKTQAAFDHEHILPVLDYGEFDSWCYMITPYIEDGTLSERLQQGCLSLAEAEQVLAQLSQALHYAHEKGIVHRDIKPSNVLMRDGTHVYLSDFGLVKRVGEDNGLTLTGYLIGTPEYMAPELAECEASPCSDVYALGILMYEMLSGRVPFKANTPIAVYMRHIRDLPDPPSVYNPSIPPEVEAVIFQALEKDPERRFQSAQEFYLAYVQAVKLAEERRLDAATMPTQVNHFGLEKPRVTIVRQKHRMLRGRFLFTLLVVPLLLVTVPAVLHASLGPQWFKLSLGGATSAPPQHVISTNAVNTNQNPLLKPTPTPTHTARHIPTPTHTQLTPAQGPVQVISNNNANHGNSNGDHGGPPVKAKGHGNGGAKGHNKG</sequence>
<dbReference type="CDD" id="cd14014">
    <property type="entry name" value="STKc_PknB_like"/>
    <property type="match status" value="1"/>
</dbReference>
<dbReference type="SUPFAM" id="SSF56112">
    <property type="entry name" value="Protein kinase-like (PK-like)"/>
    <property type="match status" value="1"/>
</dbReference>
<evidence type="ECO:0000313" key="10">
    <source>
        <dbReference type="Proteomes" id="UP001344906"/>
    </source>
</evidence>
<keyword evidence="7" id="KW-1133">Transmembrane helix</keyword>
<feature type="compositionally biased region" description="Low complexity" evidence="6">
    <location>
        <begin position="397"/>
        <end position="408"/>
    </location>
</feature>
<feature type="domain" description="Protein kinase" evidence="8">
    <location>
        <begin position="12"/>
        <end position="265"/>
    </location>
</feature>
<dbReference type="InterPro" id="IPR000719">
    <property type="entry name" value="Prot_kinase_dom"/>
</dbReference>
<accession>A0ABQ6FWX1</accession>
<evidence type="ECO:0000256" key="5">
    <source>
        <dbReference type="ARBA" id="ARBA00022840"/>
    </source>
</evidence>
<dbReference type="RefSeq" id="WP_338254478.1">
    <property type="nucleotide sequence ID" value="NZ_BSRI01000002.1"/>
</dbReference>
<dbReference type="Gene3D" id="1.10.510.10">
    <property type="entry name" value="Transferase(Phosphotransferase) domain 1"/>
    <property type="match status" value="1"/>
</dbReference>
<dbReference type="InterPro" id="IPR011009">
    <property type="entry name" value="Kinase-like_dom_sf"/>
</dbReference>
<dbReference type="EMBL" id="BSRI01000002">
    <property type="protein sequence ID" value="GLV58313.1"/>
    <property type="molecule type" value="Genomic_DNA"/>
</dbReference>
<proteinExistence type="predicted"/>
<evidence type="ECO:0000313" key="9">
    <source>
        <dbReference type="EMBL" id="GLV58313.1"/>
    </source>
</evidence>
<reference evidence="9 10" key="1">
    <citation type="submission" date="2023-02" db="EMBL/GenBank/DDBJ databases">
        <title>Dictyobacter halimunensis sp. nov., a new member of the class Ktedonobacteria from forest soil in a geothermal area.</title>
        <authorList>
            <person name="Rachmania M.K."/>
            <person name="Ningsih F."/>
            <person name="Sakai Y."/>
            <person name="Yabe S."/>
            <person name="Yokota A."/>
            <person name="Sjamsuridzal W."/>
        </authorList>
    </citation>
    <scope>NUCLEOTIDE SEQUENCE [LARGE SCALE GENOMIC DNA]</scope>
    <source>
        <strain evidence="9 10">S3.2.2.5</strain>
    </source>
</reference>
<dbReference type="EC" id="2.7.11.1" evidence="1"/>
<feature type="transmembrane region" description="Helical" evidence="7">
    <location>
        <begin position="309"/>
        <end position="331"/>
    </location>
</feature>
<feature type="compositionally biased region" description="Gly residues" evidence="6">
    <location>
        <begin position="420"/>
        <end position="431"/>
    </location>
</feature>
<name>A0ABQ6FWX1_9CHLR</name>
<dbReference type="SMART" id="SM00220">
    <property type="entry name" value="S_TKc"/>
    <property type="match status" value="1"/>
</dbReference>
<dbReference type="PANTHER" id="PTHR43289">
    <property type="entry name" value="MITOGEN-ACTIVATED PROTEIN KINASE KINASE KINASE 20-RELATED"/>
    <property type="match status" value="1"/>
</dbReference>
<evidence type="ECO:0000256" key="7">
    <source>
        <dbReference type="SAM" id="Phobius"/>
    </source>
</evidence>
<evidence type="ECO:0000256" key="6">
    <source>
        <dbReference type="SAM" id="MobiDB-lite"/>
    </source>
</evidence>
<keyword evidence="7" id="KW-0472">Membrane</keyword>
<evidence type="ECO:0000256" key="3">
    <source>
        <dbReference type="ARBA" id="ARBA00022741"/>
    </source>
</evidence>